<dbReference type="InterPro" id="IPR035986">
    <property type="entry name" value="PKD_dom_sf"/>
</dbReference>
<evidence type="ECO:0000313" key="4">
    <source>
        <dbReference type="EMBL" id="ELZ26925.1"/>
    </source>
</evidence>
<dbReference type="eggNOG" id="arCOG02510">
    <property type="taxonomic scope" value="Archaea"/>
</dbReference>
<reference evidence="4 5" key="1">
    <citation type="journal article" date="2014" name="PLoS Genet.">
        <title>Phylogenetically driven sequencing of extremely halophilic archaea reveals strategies for static and dynamic osmo-response.</title>
        <authorList>
            <person name="Becker E.A."/>
            <person name="Seitzer P.M."/>
            <person name="Tritt A."/>
            <person name="Larsen D."/>
            <person name="Krusor M."/>
            <person name="Yao A.I."/>
            <person name="Wu D."/>
            <person name="Madern D."/>
            <person name="Eisen J.A."/>
            <person name="Darling A.E."/>
            <person name="Facciotti M.T."/>
        </authorList>
    </citation>
    <scope>NUCLEOTIDE SEQUENCE [LARGE SCALE GENOMIC DNA]</scope>
    <source>
        <strain evidence="4 5">2-9-1</strain>
    </source>
</reference>
<dbReference type="OrthoDB" id="121941at2157"/>
<dbReference type="SUPFAM" id="SSF49299">
    <property type="entry name" value="PKD domain"/>
    <property type="match status" value="1"/>
</dbReference>
<keyword evidence="2" id="KW-0812">Transmembrane</keyword>
<comment type="caution">
    <text evidence="4">The sequence shown here is derived from an EMBL/GenBank/DDBJ whole genome shotgun (WGS) entry which is preliminary data.</text>
</comment>
<feature type="transmembrane region" description="Helical" evidence="2">
    <location>
        <begin position="12"/>
        <end position="31"/>
    </location>
</feature>
<dbReference type="RefSeq" id="WP_006883340.1">
    <property type="nucleotide sequence ID" value="NZ_AOIU01000018.1"/>
</dbReference>
<dbReference type="STRING" id="797114.C475_08321"/>
<gene>
    <name evidence="4" type="ORF">C475_08321</name>
</gene>
<dbReference type="eggNOG" id="arCOG02916">
    <property type="taxonomic scope" value="Archaea"/>
</dbReference>
<dbReference type="Gene3D" id="2.60.120.260">
    <property type="entry name" value="Galactose-binding domain-like"/>
    <property type="match status" value="1"/>
</dbReference>
<dbReference type="SMART" id="SM00089">
    <property type="entry name" value="PKD"/>
    <property type="match status" value="1"/>
</dbReference>
<dbReference type="Proteomes" id="UP000011626">
    <property type="component" value="Unassembled WGS sequence"/>
</dbReference>
<dbReference type="eggNOG" id="arCOG07581">
    <property type="taxonomic scope" value="Archaea"/>
</dbReference>
<dbReference type="EMBL" id="AOIU01000018">
    <property type="protein sequence ID" value="ELZ26925.1"/>
    <property type="molecule type" value="Genomic_DNA"/>
</dbReference>
<dbReference type="InterPro" id="IPR022409">
    <property type="entry name" value="PKD/Chitinase_dom"/>
</dbReference>
<dbReference type="Pfam" id="PF18911">
    <property type="entry name" value="PKD_4"/>
    <property type="match status" value="1"/>
</dbReference>
<dbReference type="PATRIC" id="fig|797114.5.peg.1696"/>
<protein>
    <recommendedName>
        <fullName evidence="3">PKD domain-containing protein</fullName>
    </recommendedName>
</protein>
<keyword evidence="5" id="KW-1185">Reference proteome</keyword>
<evidence type="ECO:0000259" key="3">
    <source>
        <dbReference type="PROSITE" id="PS50093"/>
    </source>
</evidence>
<dbReference type="InterPro" id="IPR000601">
    <property type="entry name" value="PKD_dom"/>
</dbReference>
<keyword evidence="2" id="KW-0472">Membrane</keyword>
<dbReference type="Gene3D" id="2.60.40.10">
    <property type="entry name" value="Immunoglobulins"/>
    <property type="match status" value="3"/>
</dbReference>
<evidence type="ECO:0000256" key="2">
    <source>
        <dbReference type="SAM" id="Phobius"/>
    </source>
</evidence>
<dbReference type="PROSITE" id="PS50093">
    <property type="entry name" value="PKD"/>
    <property type="match status" value="1"/>
</dbReference>
<accession>M0CUK7</accession>
<name>M0CUK7_9EURY</name>
<evidence type="ECO:0000313" key="5">
    <source>
        <dbReference type="Proteomes" id="UP000011626"/>
    </source>
</evidence>
<feature type="domain" description="PKD" evidence="3">
    <location>
        <begin position="529"/>
        <end position="610"/>
    </location>
</feature>
<dbReference type="InterPro" id="IPR013783">
    <property type="entry name" value="Ig-like_fold"/>
</dbReference>
<proteinExistence type="predicted"/>
<sequence>MEPWDDRGQSIQIGAVLIFAALILLLSLYQATIVPQQNEQVEFDHNQQVRGDLLDLRNAVTSMFGESASRSVSIQLGTTYPSRVLAVNPPPVSGLLRTVGTADGSVYFGLANAVALDSETDDFWNGTGPIREYSTGAVVYRPSYNEYGQPPRTVYDSTVLYDDFTFEEATITRSEQALVSGSTISLVALNGSLQRSASGATAVDVRSVNASSTTVSVKNKTNGPLTIQFSTRLSRSTWEGLLEDESNFIRVRSVGTGPGEFETLAIDLKPGTYDLRMAKVGVGTRVTGTDPAYMTDVAADGSTVPEDGSVRLTVEVRDEYNNPVAGVDVTGSPSDGTLAETELTTGGDGRVSFVYEAPGNVGSTMDVPVEFSFRAGPTTPFDPDDPEDIEAVVSVQNTQGSGPSGGGSAPYSVTWDSPTASEGGTYLSSCDDADCTWDVGSDGDDTLDLSAVVADAIDGTAVEGADVDFAVNDSSVATLTSAATESDTSDGSGSVETTLTAGDSGTVRVYAVSGGASDTLNVTIPNRPPSAAFTVSPTSPADGEQVTFDASGSSDPDGSIASYEWDFGDGSTASGESVTHSYGSTGTYTATLTLTDDSGATSVLERDITVGPGDTTAPSIASATLPGTPIDDTEANNNVQRTLTLTFDEAMDQSVAPAVSFTNVGASSVTAGSGTWVDSTTYEVPLTFSDNDVDETVDVGVSNARDTAGNEMAAETALSFVIDTQAPGDPNGVRIEPDTINTGNDGSVDVVVVNPDTVRGDETAVVTLEDEDGATVTASAPITTGAGAETTVTVDASSLADGTVTPTAYVRDDVGNTGGSVSNDATEKETTVPSITGFDAANTGGNVIDVSFDSDEDLDTIAVEITDSDGTVVATLTESDFAGSGAGTYSASYTASDGGSYTATLTTAEDAAGNDGATGQSDSVTISAFQGIVDDFEDSADLSGTANWSRVNADASTVFVDDDAGTANSGTRAVHIADIVSNGGIVSKTLDTTALSDVTVSAAVRQGDPDGDTPNAGEDLLFQYRDANGNWVTSETVTATNSLEDYQRYAFTIDDAGALHSNFAVRVVQESTNGFEDSWFVDDVCVVAASGDCPFGGSASGSLAYNDDAEAVDGPDGDATAGGVEFSLANQYGDDVEVQSVTVDYPGANARLNDDVTPNDEPQRTEVYVAGATSDGWVDVDGGVDLPAAFDMDADGFSNNGNPVTSGGSSFSVYLYEFVDGGGNRLDMDGETITVEVTYSVGGGASQTESYTITVGGGGGNSPPLVQSGIRYDGGLTTTTSDSAVQFDVTNVDSSDARVLAVSVTAGNGVGQRVYNDEPDEINIPGSPDGYEDVDGNPTANSLTADGSRIALDQTAVIGPSTGSSVFIGQFGTTSGNSHTQYDFTGLTRVTSSDSWDVRVVLELQGRQDVTFYFRES</sequence>
<feature type="region of interest" description="Disordered" evidence="1">
    <location>
        <begin position="609"/>
        <end position="635"/>
    </location>
</feature>
<dbReference type="InterPro" id="IPR008964">
    <property type="entry name" value="Invasin/intimin_cell_adhesion"/>
</dbReference>
<dbReference type="CDD" id="cd00146">
    <property type="entry name" value="PKD"/>
    <property type="match status" value="1"/>
</dbReference>
<keyword evidence="2" id="KW-1133">Transmembrane helix</keyword>
<evidence type="ECO:0000256" key="1">
    <source>
        <dbReference type="SAM" id="MobiDB-lite"/>
    </source>
</evidence>
<organism evidence="4 5">
    <name type="scientific">Halosimplex carlsbadense 2-9-1</name>
    <dbReference type="NCBI Taxonomy" id="797114"/>
    <lineage>
        <taxon>Archaea</taxon>
        <taxon>Methanobacteriati</taxon>
        <taxon>Methanobacteriota</taxon>
        <taxon>Stenosarchaea group</taxon>
        <taxon>Halobacteria</taxon>
        <taxon>Halobacteriales</taxon>
        <taxon>Haloarculaceae</taxon>
        <taxon>Halosimplex</taxon>
    </lineage>
</organism>
<dbReference type="SUPFAM" id="SSF49373">
    <property type="entry name" value="Invasin/intimin cell-adhesion fragments"/>
    <property type="match status" value="2"/>
</dbReference>